<comment type="caution">
    <text evidence="1">The sequence shown here is derived from an EMBL/GenBank/DDBJ whole genome shotgun (WGS) entry which is preliminary data.</text>
</comment>
<proteinExistence type="predicted"/>
<evidence type="ECO:0000313" key="1">
    <source>
        <dbReference type="EMBL" id="KAK9880725.1"/>
    </source>
</evidence>
<accession>A0AAW1UI08</accession>
<name>A0AAW1UI08_9CUCU</name>
<dbReference type="Proteomes" id="UP001431783">
    <property type="component" value="Unassembled WGS sequence"/>
</dbReference>
<gene>
    <name evidence="1" type="ORF">WA026_013048</name>
</gene>
<protein>
    <submittedName>
        <fullName evidence="1">Uncharacterized protein</fullName>
    </submittedName>
</protein>
<dbReference type="AlphaFoldDB" id="A0AAW1UI08"/>
<keyword evidence="2" id="KW-1185">Reference proteome</keyword>
<sequence>MRRVVELSHNWIRFPTTAEDMTEAKVLWQRHFRLPSIIGALIGFKLRCKNLSCTVILRRLFNGLLLHGVQQYSFLLQFDLIQFVLLQQNNSLQVSGL</sequence>
<evidence type="ECO:0000313" key="2">
    <source>
        <dbReference type="Proteomes" id="UP001431783"/>
    </source>
</evidence>
<organism evidence="1 2">
    <name type="scientific">Henosepilachna vigintioctopunctata</name>
    <dbReference type="NCBI Taxonomy" id="420089"/>
    <lineage>
        <taxon>Eukaryota</taxon>
        <taxon>Metazoa</taxon>
        <taxon>Ecdysozoa</taxon>
        <taxon>Arthropoda</taxon>
        <taxon>Hexapoda</taxon>
        <taxon>Insecta</taxon>
        <taxon>Pterygota</taxon>
        <taxon>Neoptera</taxon>
        <taxon>Endopterygota</taxon>
        <taxon>Coleoptera</taxon>
        <taxon>Polyphaga</taxon>
        <taxon>Cucujiformia</taxon>
        <taxon>Coccinelloidea</taxon>
        <taxon>Coccinellidae</taxon>
        <taxon>Epilachninae</taxon>
        <taxon>Epilachnini</taxon>
        <taxon>Henosepilachna</taxon>
    </lineage>
</organism>
<reference evidence="1 2" key="1">
    <citation type="submission" date="2023-03" db="EMBL/GenBank/DDBJ databases">
        <title>Genome insight into feeding habits of ladybird beetles.</title>
        <authorList>
            <person name="Li H.-S."/>
            <person name="Huang Y.-H."/>
            <person name="Pang H."/>
        </authorList>
    </citation>
    <scope>NUCLEOTIDE SEQUENCE [LARGE SCALE GENOMIC DNA]</scope>
    <source>
        <strain evidence="1">SYSU_2023b</strain>
        <tissue evidence="1">Whole body</tissue>
    </source>
</reference>
<dbReference type="EMBL" id="JARQZJ010000066">
    <property type="protein sequence ID" value="KAK9880725.1"/>
    <property type="molecule type" value="Genomic_DNA"/>
</dbReference>